<sequence>MPTSPPYLTSKPPSSRAGELGDFLIKRPSGDSAVPPDRAADLGELRLLAPEEPAFQAMHPPEKSPTYAKYGAALDWLLLGDTPLTGYPVRREHFGIGMSGSLSVRASGRGGPAVWQGDEWRRKWERRQGTYELGAWKALD</sequence>
<evidence type="ECO:0000313" key="3">
    <source>
        <dbReference type="Proteomes" id="UP000001861"/>
    </source>
</evidence>
<evidence type="ECO:0000313" key="2">
    <source>
        <dbReference type="EMBL" id="EAU85976.2"/>
    </source>
</evidence>
<reference evidence="2 3" key="1">
    <citation type="journal article" date="2010" name="Proc. Natl. Acad. Sci. U.S.A.">
        <title>Insights into evolution of multicellular fungi from the assembled chromosomes of the mushroom Coprinopsis cinerea (Coprinus cinereus).</title>
        <authorList>
            <person name="Stajich J.E."/>
            <person name="Wilke S.K."/>
            <person name="Ahren D."/>
            <person name="Au C.H."/>
            <person name="Birren B.W."/>
            <person name="Borodovsky M."/>
            <person name="Burns C."/>
            <person name="Canback B."/>
            <person name="Casselton L.A."/>
            <person name="Cheng C.K."/>
            <person name="Deng J."/>
            <person name="Dietrich F.S."/>
            <person name="Fargo D.C."/>
            <person name="Farman M.L."/>
            <person name="Gathman A.C."/>
            <person name="Goldberg J."/>
            <person name="Guigo R."/>
            <person name="Hoegger P.J."/>
            <person name="Hooker J.B."/>
            <person name="Huggins A."/>
            <person name="James T.Y."/>
            <person name="Kamada T."/>
            <person name="Kilaru S."/>
            <person name="Kodira C."/>
            <person name="Kues U."/>
            <person name="Kupfer D."/>
            <person name="Kwan H.S."/>
            <person name="Lomsadze A."/>
            <person name="Li W."/>
            <person name="Lilly W.W."/>
            <person name="Ma L.J."/>
            <person name="Mackey A.J."/>
            <person name="Manning G."/>
            <person name="Martin F."/>
            <person name="Muraguchi H."/>
            <person name="Natvig D.O."/>
            <person name="Palmerini H."/>
            <person name="Ramesh M.A."/>
            <person name="Rehmeyer C.J."/>
            <person name="Roe B.A."/>
            <person name="Shenoy N."/>
            <person name="Stanke M."/>
            <person name="Ter-Hovhannisyan V."/>
            <person name="Tunlid A."/>
            <person name="Velagapudi R."/>
            <person name="Vision T.J."/>
            <person name="Zeng Q."/>
            <person name="Zolan M.E."/>
            <person name="Pukkila P.J."/>
        </authorList>
    </citation>
    <scope>NUCLEOTIDE SEQUENCE [LARGE SCALE GENOMIC DNA]</scope>
    <source>
        <strain evidence="3">Okayama-7 / 130 / ATCC MYA-4618 / FGSC 9003</strain>
    </source>
</reference>
<dbReference type="VEuPathDB" id="FungiDB:CC1G_02999"/>
<comment type="caution">
    <text evidence="2">The sequence shown here is derived from an EMBL/GenBank/DDBJ whole genome shotgun (WGS) entry which is preliminary data.</text>
</comment>
<protein>
    <submittedName>
        <fullName evidence="2">Uncharacterized protein</fullName>
    </submittedName>
</protein>
<accession>A8NS15</accession>
<dbReference type="InParanoid" id="A8NS15"/>
<dbReference type="KEGG" id="cci:CC1G_02999"/>
<evidence type="ECO:0000256" key="1">
    <source>
        <dbReference type="SAM" id="MobiDB-lite"/>
    </source>
</evidence>
<gene>
    <name evidence="2" type="ORF">CC1G_02999</name>
</gene>
<dbReference type="RefSeq" id="XP_001835911.2">
    <property type="nucleotide sequence ID" value="XM_001835859.2"/>
</dbReference>
<dbReference type="HOGENOM" id="CLU_1835068_0_0_1"/>
<dbReference type="GeneID" id="6012447"/>
<organism evidence="2 3">
    <name type="scientific">Coprinopsis cinerea (strain Okayama-7 / 130 / ATCC MYA-4618 / FGSC 9003)</name>
    <name type="common">Inky cap fungus</name>
    <name type="synonym">Hormographiella aspergillata</name>
    <dbReference type="NCBI Taxonomy" id="240176"/>
    <lineage>
        <taxon>Eukaryota</taxon>
        <taxon>Fungi</taxon>
        <taxon>Dikarya</taxon>
        <taxon>Basidiomycota</taxon>
        <taxon>Agaricomycotina</taxon>
        <taxon>Agaricomycetes</taxon>
        <taxon>Agaricomycetidae</taxon>
        <taxon>Agaricales</taxon>
        <taxon>Agaricineae</taxon>
        <taxon>Psathyrellaceae</taxon>
        <taxon>Coprinopsis</taxon>
    </lineage>
</organism>
<proteinExistence type="predicted"/>
<keyword evidence="3" id="KW-1185">Reference proteome</keyword>
<dbReference type="EMBL" id="AACS02000008">
    <property type="protein sequence ID" value="EAU85976.2"/>
    <property type="molecule type" value="Genomic_DNA"/>
</dbReference>
<feature type="region of interest" description="Disordered" evidence="1">
    <location>
        <begin position="1"/>
        <end position="35"/>
    </location>
</feature>
<dbReference type="Proteomes" id="UP000001861">
    <property type="component" value="Unassembled WGS sequence"/>
</dbReference>
<dbReference type="AlphaFoldDB" id="A8NS15"/>
<feature type="compositionally biased region" description="Polar residues" evidence="1">
    <location>
        <begin position="1"/>
        <end position="13"/>
    </location>
</feature>
<name>A8NS15_COPC7</name>